<proteinExistence type="predicted"/>
<accession>A0AAV4HJ86</accession>
<name>A0AAV4HJ86_9GAST</name>
<sequence length="267" mass="28840">MAAKLFTSSGDSIPDILQPFHKCLVSHRHCLKPPPFTRSRLHHTQQPDKTLGGWCASSDAVNQGDVNWFDISFYGPVNVTSVSLQPPYTGGGGQPPTVDIFQLLYEPVDGELGTLQVYNDAAGSESFSTNFTSGDFEMVLDKEMLARRVRIQVSNFTISPCLRLDVKGCPVVPGSNPEIIPISCSCPGGAKVLSQLLFPHQSQADSGEADGECSFTLTDQNWMLEKSIAVTPNSGTQLTGVRRSQVTTNLVFDGRVSADEGKFISVA</sequence>
<organism evidence="1 2">
    <name type="scientific">Elysia marginata</name>
    <dbReference type="NCBI Taxonomy" id="1093978"/>
    <lineage>
        <taxon>Eukaryota</taxon>
        <taxon>Metazoa</taxon>
        <taxon>Spiralia</taxon>
        <taxon>Lophotrochozoa</taxon>
        <taxon>Mollusca</taxon>
        <taxon>Gastropoda</taxon>
        <taxon>Heterobranchia</taxon>
        <taxon>Euthyneura</taxon>
        <taxon>Panpulmonata</taxon>
        <taxon>Sacoglossa</taxon>
        <taxon>Placobranchoidea</taxon>
        <taxon>Plakobranchidae</taxon>
        <taxon>Elysia</taxon>
    </lineage>
</organism>
<protein>
    <submittedName>
        <fullName evidence="1">Uncharacterized protein</fullName>
    </submittedName>
</protein>
<keyword evidence="2" id="KW-1185">Reference proteome</keyword>
<dbReference type="SUPFAM" id="SSF49785">
    <property type="entry name" value="Galactose-binding domain-like"/>
    <property type="match status" value="1"/>
</dbReference>
<dbReference type="Gene3D" id="2.60.120.260">
    <property type="entry name" value="Galactose-binding domain-like"/>
    <property type="match status" value="1"/>
</dbReference>
<gene>
    <name evidence="1" type="ORF">ElyMa_006337200</name>
</gene>
<evidence type="ECO:0000313" key="1">
    <source>
        <dbReference type="EMBL" id="GFR97931.1"/>
    </source>
</evidence>
<dbReference type="InterPro" id="IPR008979">
    <property type="entry name" value="Galactose-bd-like_sf"/>
</dbReference>
<reference evidence="1 2" key="1">
    <citation type="journal article" date="2021" name="Elife">
        <title>Chloroplast acquisition without the gene transfer in kleptoplastic sea slugs, Plakobranchus ocellatus.</title>
        <authorList>
            <person name="Maeda T."/>
            <person name="Takahashi S."/>
            <person name="Yoshida T."/>
            <person name="Shimamura S."/>
            <person name="Takaki Y."/>
            <person name="Nagai Y."/>
            <person name="Toyoda A."/>
            <person name="Suzuki Y."/>
            <person name="Arimoto A."/>
            <person name="Ishii H."/>
            <person name="Satoh N."/>
            <person name="Nishiyama T."/>
            <person name="Hasebe M."/>
            <person name="Maruyama T."/>
            <person name="Minagawa J."/>
            <person name="Obokata J."/>
            <person name="Shigenobu S."/>
        </authorList>
    </citation>
    <scope>NUCLEOTIDE SEQUENCE [LARGE SCALE GENOMIC DNA]</scope>
</reference>
<dbReference type="Proteomes" id="UP000762676">
    <property type="component" value="Unassembled WGS sequence"/>
</dbReference>
<dbReference type="AlphaFoldDB" id="A0AAV4HJ86"/>
<evidence type="ECO:0000313" key="2">
    <source>
        <dbReference type="Proteomes" id="UP000762676"/>
    </source>
</evidence>
<comment type="caution">
    <text evidence="1">The sequence shown here is derived from an EMBL/GenBank/DDBJ whole genome shotgun (WGS) entry which is preliminary data.</text>
</comment>
<dbReference type="EMBL" id="BMAT01012718">
    <property type="protein sequence ID" value="GFR97931.1"/>
    <property type="molecule type" value="Genomic_DNA"/>
</dbReference>